<reference evidence="4 5" key="1">
    <citation type="submission" date="2024-02" db="EMBL/GenBank/DDBJ databases">
        <authorList>
            <person name="Chen Y."/>
            <person name="Shah S."/>
            <person name="Dougan E. K."/>
            <person name="Thang M."/>
            <person name="Chan C."/>
        </authorList>
    </citation>
    <scope>NUCLEOTIDE SEQUENCE [LARGE SCALE GENOMIC DNA]</scope>
</reference>
<dbReference type="InterPro" id="IPR036322">
    <property type="entry name" value="WD40_repeat_dom_sf"/>
</dbReference>
<evidence type="ECO:0008006" key="6">
    <source>
        <dbReference type="Google" id="ProtNLM"/>
    </source>
</evidence>
<dbReference type="PANTHER" id="PTHR22850">
    <property type="entry name" value="WD40 REPEAT FAMILY"/>
    <property type="match status" value="1"/>
</dbReference>
<evidence type="ECO:0000313" key="4">
    <source>
        <dbReference type="EMBL" id="CAK9025981.1"/>
    </source>
</evidence>
<dbReference type="Pfam" id="PF00400">
    <property type="entry name" value="WD40"/>
    <property type="match status" value="1"/>
</dbReference>
<proteinExistence type="predicted"/>
<protein>
    <recommendedName>
        <fullName evidence="6">Guanine nucleotide-binding protein subunit beta-like protein</fullName>
    </recommendedName>
</protein>
<keyword evidence="5" id="KW-1185">Reference proteome</keyword>
<evidence type="ECO:0000256" key="2">
    <source>
        <dbReference type="ARBA" id="ARBA00022737"/>
    </source>
</evidence>
<feature type="region of interest" description="Disordered" evidence="3">
    <location>
        <begin position="1"/>
        <end position="33"/>
    </location>
</feature>
<comment type="caution">
    <text evidence="4">The sequence shown here is derived from an EMBL/GenBank/DDBJ whole genome shotgun (WGS) entry which is preliminary data.</text>
</comment>
<dbReference type="SUPFAM" id="SSF50978">
    <property type="entry name" value="WD40 repeat-like"/>
    <property type="match status" value="1"/>
</dbReference>
<name>A0ABP0KGP8_9DINO</name>
<keyword evidence="1" id="KW-0853">WD repeat</keyword>
<dbReference type="EMBL" id="CAXAMM010011381">
    <property type="protein sequence ID" value="CAK9025981.1"/>
    <property type="molecule type" value="Genomic_DNA"/>
</dbReference>
<dbReference type="Gene3D" id="2.130.10.10">
    <property type="entry name" value="YVTN repeat-like/Quinoprotein amine dehydrogenase"/>
    <property type="match status" value="1"/>
</dbReference>
<evidence type="ECO:0000313" key="5">
    <source>
        <dbReference type="Proteomes" id="UP001642464"/>
    </source>
</evidence>
<evidence type="ECO:0000256" key="1">
    <source>
        <dbReference type="ARBA" id="ARBA00022574"/>
    </source>
</evidence>
<organism evidence="4 5">
    <name type="scientific">Durusdinium trenchii</name>
    <dbReference type="NCBI Taxonomy" id="1381693"/>
    <lineage>
        <taxon>Eukaryota</taxon>
        <taxon>Sar</taxon>
        <taxon>Alveolata</taxon>
        <taxon>Dinophyceae</taxon>
        <taxon>Suessiales</taxon>
        <taxon>Symbiodiniaceae</taxon>
        <taxon>Durusdinium</taxon>
    </lineage>
</organism>
<dbReference type="InterPro" id="IPR001680">
    <property type="entry name" value="WD40_rpt"/>
</dbReference>
<gene>
    <name evidence="4" type="ORF">SCF082_LOCUS17305</name>
</gene>
<dbReference type="InterPro" id="IPR015943">
    <property type="entry name" value="WD40/YVTN_repeat-like_dom_sf"/>
</dbReference>
<sequence>MHATGEESSRQGLLVAKETSKADASPLTTRKRKLQATDMDLETRRRLWQQQVPHLYDLVVSHSRSPGITAFQWPAGAARWGNMVLQRMVLGTAEALLVAAVRLPWDEPMAEECEAHSCQPQEQEDGIGKSFVRVTQYMKHDGPVKYLACSQQSYLLTATQADGSGDVLLFRAADWQVAVTHECSPDRRFKAAESPSGCCWIGGGNLLSGTVKGAHLWDVEAGSLIKEFSSGEFATTAVAASNNSPDLVIASCSDGCCRVWDARTGGVAFCWQCHQGSGSCVELAAGERVASGGTDGHILLYELRQPSAELCRLSWDGANFGAVTHMQWSRFSGSQLAGAYADGRVLLWDVERNQRLHSQSQISAEPPGVVFVHGGHSGSLPSGVAWSRDCPHLMASADPSGLQFWRRRTEVAAGEGICIAGLCMRVKLT</sequence>
<dbReference type="Proteomes" id="UP001642464">
    <property type="component" value="Unassembled WGS sequence"/>
</dbReference>
<keyword evidence="2" id="KW-0677">Repeat</keyword>
<dbReference type="InterPro" id="IPR050459">
    <property type="entry name" value="WD_repeat_RBAP46/RBAP48/MSI1"/>
</dbReference>
<accession>A0ABP0KGP8</accession>
<evidence type="ECO:0000256" key="3">
    <source>
        <dbReference type="SAM" id="MobiDB-lite"/>
    </source>
</evidence>
<dbReference type="SMART" id="SM00320">
    <property type="entry name" value="WD40"/>
    <property type="match status" value="6"/>
</dbReference>